<dbReference type="InterPro" id="IPR015943">
    <property type="entry name" value="WD40/YVTN_repeat-like_dom_sf"/>
</dbReference>
<dbReference type="GO" id="GO:0000139">
    <property type="term" value="C:Golgi membrane"/>
    <property type="evidence" value="ECO:0007669"/>
    <property type="project" value="TreeGrafter"/>
</dbReference>
<evidence type="ECO:0000256" key="1">
    <source>
        <dbReference type="ARBA" id="ARBA00004370"/>
    </source>
</evidence>
<feature type="compositionally biased region" description="Basic and acidic residues" evidence="3">
    <location>
        <begin position="1067"/>
        <end position="1083"/>
    </location>
</feature>
<dbReference type="InterPro" id="IPR040096">
    <property type="entry name" value="Ric1"/>
</dbReference>
<dbReference type="SUPFAM" id="SSF50978">
    <property type="entry name" value="WD40 repeat-like"/>
    <property type="match status" value="2"/>
</dbReference>
<dbReference type="EMBL" id="GL883021">
    <property type="protein sequence ID" value="EGG17591.1"/>
    <property type="molecule type" value="Genomic_DNA"/>
</dbReference>
<dbReference type="Gene3D" id="2.130.10.10">
    <property type="entry name" value="YVTN repeat-like/Quinoprotein amine dehydrogenase"/>
    <property type="match status" value="1"/>
</dbReference>
<feature type="compositionally biased region" description="Polar residues" evidence="3">
    <location>
        <begin position="1038"/>
        <end position="1062"/>
    </location>
</feature>
<feature type="domain" description="RIC1 C-terminal alpha solenoid region" evidence="4">
    <location>
        <begin position="750"/>
        <end position="911"/>
    </location>
</feature>
<dbReference type="GeneID" id="14869630"/>
<comment type="subcellular location">
    <subcellularLocation>
        <location evidence="1">Membrane</location>
    </subcellularLocation>
</comment>
<evidence type="ECO:0000256" key="3">
    <source>
        <dbReference type="SAM" id="MobiDB-lite"/>
    </source>
</evidence>
<keyword evidence="6" id="KW-1185">Reference proteome</keyword>
<organism evidence="5 6">
    <name type="scientific">Cavenderia fasciculata</name>
    <name type="common">Slime mold</name>
    <name type="synonym">Dictyostelium fasciculatum</name>
    <dbReference type="NCBI Taxonomy" id="261658"/>
    <lineage>
        <taxon>Eukaryota</taxon>
        <taxon>Amoebozoa</taxon>
        <taxon>Evosea</taxon>
        <taxon>Eumycetozoa</taxon>
        <taxon>Dictyostelia</taxon>
        <taxon>Acytosteliales</taxon>
        <taxon>Cavenderiaceae</taxon>
        <taxon>Cavenderia</taxon>
    </lineage>
</organism>
<feature type="region of interest" description="Disordered" evidence="3">
    <location>
        <begin position="1130"/>
        <end position="1152"/>
    </location>
</feature>
<dbReference type="OMA" id="NCLAVGW"/>
<feature type="region of interest" description="Disordered" evidence="3">
    <location>
        <begin position="913"/>
        <end position="952"/>
    </location>
</feature>
<dbReference type="PANTHER" id="PTHR22746:SF10">
    <property type="entry name" value="GUANINE NUCLEOTIDE EXCHANGE FACTOR SUBUNIT RIC1"/>
    <property type="match status" value="1"/>
</dbReference>
<gene>
    <name evidence="5" type="ORF">DFA_08587</name>
</gene>
<dbReference type="KEGG" id="dfa:DFA_08587"/>
<dbReference type="OrthoDB" id="10254560at2759"/>
<dbReference type="GO" id="GO:0006886">
    <property type="term" value="P:intracellular protein transport"/>
    <property type="evidence" value="ECO:0007669"/>
    <property type="project" value="InterPro"/>
</dbReference>
<feature type="region of interest" description="Disordered" evidence="3">
    <location>
        <begin position="1038"/>
        <end position="1115"/>
    </location>
</feature>
<dbReference type="GO" id="GO:0034066">
    <property type="term" value="C:Ric1-Rgp1 guanyl-nucleotide exchange factor complex"/>
    <property type="evidence" value="ECO:0007669"/>
    <property type="project" value="InterPro"/>
</dbReference>
<dbReference type="Pfam" id="PF25440">
    <property type="entry name" value="Beta-prop_RIC1_2nd"/>
    <property type="match status" value="1"/>
</dbReference>
<dbReference type="Proteomes" id="UP000007797">
    <property type="component" value="Unassembled WGS sequence"/>
</dbReference>
<name>F4Q381_CACFS</name>
<dbReference type="GO" id="GO:0005829">
    <property type="term" value="C:cytosol"/>
    <property type="evidence" value="ECO:0007669"/>
    <property type="project" value="TreeGrafter"/>
</dbReference>
<dbReference type="GO" id="GO:0042147">
    <property type="term" value="P:retrograde transport, endosome to Golgi"/>
    <property type="evidence" value="ECO:0007669"/>
    <property type="project" value="TreeGrafter"/>
</dbReference>
<keyword evidence="2" id="KW-0472">Membrane</keyword>
<evidence type="ECO:0000259" key="4">
    <source>
        <dbReference type="Pfam" id="PF07064"/>
    </source>
</evidence>
<proteinExistence type="predicted"/>
<sequence length="1318" mass="148247">MYFAFGWPKTYNSGVGELFVDVSHNGDCSLLAMIGHSSLSIWSADQHRVQLGWCSRSEDSLQKFGYNSKLCWCPDSTSIAIITSEGFILVYILEKEAQDILGMKFIKDHHSSQLSHDKRKVSIKFSSSFKPSHHGAQCITGNVEYIYIFTKEGYLVKSSWTGELISQFSLDVVPFSSGVLSDQQQQQLVGTKSPLVVTSVFYSPLAPMFGLVFEDGSSAILKKRSKDRLRGYWLARENSVSVTINYKHRLAAVGLKDGNVLIYKLPGPTVLKQQQQQQQQQNGIIDEGMECKYLRTFSIFQFRDVTSDDIGPISVMKWTEDNNCLAVGWKKRGLCLWSVHGCKLTCTIPQMHENSFSEPCKEGVLSLVLSTKTKEKSWGTEGYHMILLSSGNEVGEFLQLTFVKSSSSSNPNLNHSERIILQTEDRLMFLNYKGKELGDIRWKHLQLPAAYLNDNWPIKHLAISRDRSQYAVAGRRGIILYNSLSKRWKMFGDRQQDQAIEAISLAWYKHAIAVINLHPQTQQYELLFYPKQHLDSSSLLFKGSLPSKTGAPLLIDCNDSHLALMTTDSSLYVYKVTENIEGTSSNMRSPNITLSIHLVHHLSMAVPAPPLSLSLLPSSNSVIPHILVLHYSGRLDFNHGDNGAQFTLGEGIESFWMSNIWPQLGDAGGTTLWVYGNQGIGVWFPFGAPSTNALDAPPPASSLRFDSEVYPVGCVAELGVIAGLAQGISYSSCSQYPNYELRIKTHPFLHSILKHLLTTKGGADMAWNLSSKFSTIPHFTHSLELLLHEIMSDCDHKLLAKGNNSTASKMQHAVNFLRRFPQFPEVVMRCARKIDASLWKTLFLYVGDPVQLYTKCFASGKFEIAASYLKILLSLISVEHSRKCAIDLLEIALDFDHMELAGDLVRFLDPEEDYEDEDEMEEKDKKVKGGEEEEEEEEKNDQNRTFRKPRYDGSAERKQMECILSTYASKLLKSKLLRNFLLFSKRVGVPISTWLHLEKKSTILRTTEDLDMALNSIHVQFYITLPYQPIQPFSPQSVLLAFNSPNPNEESDQQPVQTTEPTNDNDNNDKESTTKGEKQDHQESSSSTTESIKDDGDEGAENHHPSVASPLHESLSRDEMIESLKSRIQVTNSPNDPHHHHHHHQTIRTTSSSSFVSVGSVAGGLSGINLLSNTNHASLVKSISTETIELDISSTTTTSSEAIYSFKSHQFMIAPSTSNIDSNNPFFLQDSIDSSMEDLYYLLQELTNAECYEWVLVIATVLLNTTLISKALKKLPNIYENYSKMLSYQKQQGYSQLLKFVEDTIHPLLINIQKQNER</sequence>
<accession>F4Q381</accession>
<evidence type="ECO:0000256" key="2">
    <source>
        <dbReference type="ARBA" id="ARBA00023136"/>
    </source>
</evidence>
<dbReference type="InterPro" id="IPR009771">
    <property type="entry name" value="RIC1_C"/>
</dbReference>
<dbReference type="STRING" id="1054147.F4Q381"/>
<protein>
    <recommendedName>
        <fullName evidence="4">RIC1 C-terminal alpha solenoid region domain-containing protein</fullName>
    </recommendedName>
</protein>
<dbReference type="RefSeq" id="XP_004356075.1">
    <property type="nucleotide sequence ID" value="XM_004356022.1"/>
</dbReference>
<dbReference type="InterPro" id="IPR036322">
    <property type="entry name" value="WD40_repeat_dom_sf"/>
</dbReference>
<dbReference type="PANTHER" id="PTHR22746">
    <property type="entry name" value="RAB6A-GEF COMPLEX PARTNER PROTEIN 1"/>
    <property type="match status" value="1"/>
</dbReference>
<dbReference type="Pfam" id="PF07064">
    <property type="entry name" value="RIC1"/>
    <property type="match status" value="1"/>
</dbReference>
<evidence type="ECO:0000313" key="6">
    <source>
        <dbReference type="Proteomes" id="UP000007797"/>
    </source>
</evidence>
<reference evidence="6" key="1">
    <citation type="journal article" date="2011" name="Genome Res.">
        <title>Phylogeny-wide analysis of social amoeba genomes highlights ancient origins for complex intercellular communication.</title>
        <authorList>
            <person name="Heidel A.J."/>
            <person name="Lawal H.M."/>
            <person name="Felder M."/>
            <person name="Schilde C."/>
            <person name="Helps N.R."/>
            <person name="Tunggal B."/>
            <person name="Rivero F."/>
            <person name="John U."/>
            <person name="Schleicher M."/>
            <person name="Eichinger L."/>
            <person name="Platzer M."/>
            <person name="Noegel A.A."/>
            <person name="Schaap P."/>
            <person name="Gloeckner G."/>
        </authorList>
    </citation>
    <scope>NUCLEOTIDE SEQUENCE [LARGE SCALE GENOMIC DNA]</scope>
    <source>
        <strain evidence="6">SH3</strain>
    </source>
</reference>
<feature type="compositionally biased region" description="Basic and acidic residues" evidence="3">
    <location>
        <begin position="940"/>
        <end position="952"/>
    </location>
</feature>
<evidence type="ECO:0000313" key="5">
    <source>
        <dbReference type="EMBL" id="EGG17591.1"/>
    </source>
</evidence>